<feature type="region of interest" description="Disordered" evidence="1">
    <location>
        <begin position="1"/>
        <end position="22"/>
    </location>
</feature>
<reference evidence="2 3" key="1">
    <citation type="submission" date="2020-04" db="EMBL/GenBank/DDBJ databases">
        <title>Advantages and limits of metagenomic assembly and binning of a giant virus.</title>
        <authorList>
            <person name="Schulz F."/>
            <person name="Andreani J."/>
            <person name="Francis R."/>
            <person name="Boudjemaa H."/>
            <person name="Bou Khalil J.Y."/>
            <person name="Lee J."/>
            <person name="La Scola B."/>
            <person name="Woyke T."/>
        </authorList>
    </citation>
    <scope>NUCLEOTIDE SEQUENCE [LARGE SCALE GENOMIC DNA]</scope>
    <source>
        <strain evidence="2 3">FV1/VV64</strain>
    </source>
</reference>
<dbReference type="Proteomes" id="UP001162001">
    <property type="component" value="Segment"/>
</dbReference>
<gene>
    <name evidence="2" type="ORF">Fadolivirus_1_581</name>
</gene>
<evidence type="ECO:0000313" key="2">
    <source>
        <dbReference type="EMBL" id="QKF94039.1"/>
    </source>
</evidence>
<evidence type="ECO:0000256" key="1">
    <source>
        <dbReference type="SAM" id="MobiDB-lite"/>
    </source>
</evidence>
<sequence length="369" mass="41272">MSQKAVTQKAAPTTGNKPQAKRKFTPFLTENFSIKNYSLTPLEHNERSEAHLIAYPRNKESTFVFQTPEFTLSQYGIPPLGKYATTDAQRTTLKLPLDPDQPECVQLENMFKEIDNYMKTNQKKIFAGQDTGLSYVYKSIVREPKKQQQPVSDPKKKGAAPEPSKPQKPKCRFWKAKLDINFDTKDIQTVVFAKNPASPDEKPTRKVVTNASDLEQYMPWGSKVRMIVMMNKMWAEKTEKDEGVPLKFGLSFKVLSIETTPREKSGSYRDAIANYAFIDDDEGSENAGEVEQSNNNLDEGVENADEEGEEEGGEEEGGEEGGEEEEGGDEEEEEPEPEPEPVPVKAKKVTPTPVAAKAPAKTVATRGRK</sequence>
<feature type="region of interest" description="Disordered" evidence="1">
    <location>
        <begin position="279"/>
        <end position="369"/>
    </location>
</feature>
<feature type="compositionally biased region" description="Polar residues" evidence="1">
    <location>
        <begin position="1"/>
        <end position="17"/>
    </location>
</feature>
<organism evidence="2 3">
    <name type="scientific">Fadolivirus FV1/VV64</name>
    <dbReference type="NCBI Taxonomy" id="3070911"/>
    <lineage>
        <taxon>Viruses</taxon>
        <taxon>Varidnaviria</taxon>
        <taxon>Bamfordvirae</taxon>
        <taxon>Nucleocytoviricota</taxon>
        <taxon>Megaviricetes</taxon>
        <taxon>Imitervirales</taxon>
        <taxon>Mimiviridae</taxon>
        <taxon>Klosneuvirinae</taxon>
        <taxon>Fadolivirus</taxon>
        <taxon>Fadolivirus algeromassiliense</taxon>
    </lineage>
</organism>
<feature type="compositionally biased region" description="Low complexity" evidence="1">
    <location>
        <begin position="349"/>
        <end position="369"/>
    </location>
</feature>
<feature type="region of interest" description="Disordered" evidence="1">
    <location>
        <begin position="144"/>
        <end position="170"/>
    </location>
</feature>
<evidence type="ECO:0000313" key="3">
    <source>
        <dbReference type="Proteomes" id="UP001162001"/>
    </source>
</evidence>
<accession>A0A7D3QVX5</accession>
<dbReference type="EMBL" id="MT418680">
    <property type="protein sequence ID" value="QKF94039.1"/>
    <property type="molecule type" value="Genomic_DNA"/>
</dbReference>
<name>A0A7D3QVX5_9VIRU</name>
<feature type="compositionally biased region" description="Acidic residues" evidence="1">
    <location>
        <begin position="299"/>
        <end position="339"/>
    </location>
</feature>
<proteinExistence type="predicted"/>
<protein>
    <submittedName>
        <fullName evidence="2">Uncharacterized protein</fullName>
    </submittedName>
</protein>
<keyword evidence="3" id="KW-1185">Reference proteome</keyword>